<evidence type="ECO:0000313" key="2">
    <source>
        <dbReference type="Proteomes" id="UP001595833"/>
    </source>
</evidence>
<sequence>MHCYHISKYDPARAEHGSDYLAEQWTSVSDVGKVFGGRVVSEEEYLRVEDAYLSCARHLAERAGVESLLVRSLEVRADEPAFDLHDGAELPLRTAIEVCREMLREGTVWCRLHRPGVFYLHVGYDYHLYVGTSVESLDAARRWAGDGVFVEAEWPSPYLDVESEEPDFVIDVP</sequence>
<comment type="caution">
    <text evidence="1">The sequence shown here is derived from an EMBL/GenBank/DDBJ whole genome shotgun (WGS) entry which is preliminary data.</text>
</comment>
<organism evidence="1 2">
    <name type="scientific">Saccharothrix xinjiangensis</name>
    <dbReference type="NCBI Taxonomy" id="204798"/>
    <lineage>
        <taxon>Bacteria</taxon>
        <taxon>Bacillati</taxon>
        <taxon>Actinomycetota</taxon>
        <taxon>Actinomycetes</taxon>
        <taxon>Pseudonocardiales</taxon>
        <taxon>Pseudonocardiaceae</taxon>
        <taxon>Saccharothrix</taxon>
    </lineage>
</organism>
<dbReference type="Proteomes" id="UP001595833">
    <property type="component" value="Unassembled WGS sequence"/>
</dbReference>
<accession>A0ABV9XXC9</accession>
<reference evidence="2" key="1">
    <citation type="journal article" date="2019" name="Int. J. Syst. Evol. Microbiol.">
        <title>The Global Catalogue of Microorganisms (GCM) 10K type strain sequencing project: providing services to taxonomists for standard genome sequencing and annotation.</title>
        <authorList>
            <consortium name="The Broad Institute Genomics Platform"/>
            <consortium name="The Broad Institute Genome Sequencing Center for Infectious Disease"/>
            <person name="Wu L."/>
            <person name="Ma J."/>
        </authorList>
    </citation>
    <scope>NUCLEOTIDE SEQUENCE [LARGE SCALE GENOMIC DNA]</scope>
    <source>
        <strain evidence="2">KCTC 12848</strain>
    </source>
</reference>
<name>A0ABV9XXC9_9PSEU</name>
<dbReference type="EMBL" id="JBHSJB010000007">
    <property type="protein sequence ID" value="MFC5053875.1"/>
    <property type="molecule type" value="Genomic_DNA"/>
</dbReference>
<protein>
    <submittedName>
        <fullName evidence="1">Uncharacterized protein</fullName>
    </submittedName>
</protein>
<evidence type="ECO:0000313" key="1">
    <source>
        <dbReference type="EMBL" id="MFC5053875.1"/>
    </source>
</evidence>
<gene>
    <name evidence="1" type="ORF">ACFPFM_08905</name>
</gene>
<proteinExistence type="predicted"/>
<keyword evidence="2" id="KW-1185">Reference proteome</keyword>
<dbReference type="RefSeq" id="WP_344036748.1">
    <property type="nucleotide sequence ID" value="NZ_BAAAKE010000005.1"/>
</dbReference>